<reference evidence="8 9" key="1">
    <citation type="journal article" date="2015" name="Genome Announc.">
        <title>Complete Genome Sequence and Annotation of Corynebacterium singulare DSM 44357, Isolated from a Human Semen Specimen.</title>
        <authorList>
            <person name="Merten M."/>
            <person name="Brinkrolf K."/>
            <person name="Albersmeier A."/>
            <person name="Kutter Y."/>
            <person name="Ruckert C."/>
            <person name="Tauch A."/>
        </authorList>
    </citation>
    <scope>NUCLEOTIDE SEQUENCE [LARGE SCALE GENOMIC DNA]</scope>
    <source>
        <strain evidence="8">IBS B52218</strain>
    </source>
</reference>
<sequence length="163" mass="17839">MFRMTSTTPHSVHRVAAYLEMFTWSLLIVSMILKYSGTTAALTPFAGGIHGFGFLCFLLMTALVWINNRWSFGVGVLGLVVTVIPLAALPFAIWVSKRGLVDGPWRFADDAEPHGFFDKILAQAVRHPARTAIIGLLVVAIVFSVLLMLGPPVDVESAIENNR</sequence>
<dbReference type="InterPro" id="IPR023845">
    <property type="entry name" value="DUF3817_TM"/>
</dbReference>
<dbReference type="Proteomes" id="UP000031890">
    <property type="component" value="Chromosome"/>
</dbReference>
<proteinExistence type="predicted"/>
<dbReference type="HOGENOM" id="CLU_118524_0_0_11"/>
<keyword evidence="4 6" id="KW-1133">Transmembrane helix</keyword>
<evidence type="ECO:0000256" key="3">
    <source>
        <dbReference type="ARBA" id="ARBA00022692"/>
    </source>
</evidence>
<name>A0A0B6F517_9CORY</name>
<dbReference type="STRING" id="161899.CSING_07775"/>
<dbReference type="KEGG" id="csx:CSING_07775"/>
<comment type="subcellular location">
    <subcellularLocation>
        <location evidence="1">Cell membrane</location>
        <topology evidence="1">Multi-pass membrane protein</topology>
    </subcellularLocation>
</comment>
<gene>
    <name evidence="8" type="ORF">CSING_07775</name>
</gene>
<protein>
    <submittedName>
        <fullName evidence="8">Integral membrane protein</fullName>
    </submittedName>
</protein>
<feature type="transmembrane region" description="Helical" evidence="6">
    <location>
        <begin position="72"/>
        <end position="96"/>
    </location>
</feature>
<evidence type="ECO:0000256" key="1">
    <source>
        <dbReference type="ARBA" id="ARBA00004651"/>
    </source>
</evidence>
<dbReference type="PANTHER" id="PTHR40077:SF1">
    <property type="entry name" value="MEMBRANE PROTEIN"/>
    <property type="match status" value="1"/>
</dbReference>
<evidence type="ECO:0000256" key="2">
    <source>
        <dbReference type="ARBA" id="ARBA00022475"/>
    </source>
</evidence>
<dbReference type="GO" id="GO:0005886">
    <property type="term" value="C:plasma membrane"/>
    <property type="evidence" value="ECO:0007669"/>
    <property type="project" value="UniProtKB-SubCell"/>
</dbReference>
<dbReference type="Pfam" id="PF12823">
    <property type="entry name" value="DUF3817"/>
    <property type="match status" value="1"/>
</dbReference>
<evidence type="ECO:0000259" key="7">
    <source>
        <dbReference type="Pfam" id="PF12823"/>
    </source>
</evidence>
<feature type="transmembrane region" description="Helical" evidence="6">
    <location>
        <begin position="15"/>
        <end position="33"/>
    </location>
</feature>
<feature type="transmembrane region" description="Helical" evidence="6">
    <location>
        <begin position="129"/>
        <end position="149"/>
    </location>
</feature>
<dbReference type="PANTHER" id="PTHR40077">
    <property type="entry name" value="MEMBRANE PROTEIN-RELATED"/>
    <property type="match status" value="1"/>
</dbReference>
<keyword evidence="2" id="KW-1003">Cell membrane</keyword>
<evidence type="ECO:0000313" key="9">
    <source>
        <dbReference type="Proteomes" id="UP000031890"/>
    </source>
</evidence>
<organism evidence="8 9">
    <name type="scientific">Corynebacterium singulare</name>
    <dbReference type="NCBI Taxonomy" id="161899"/>
    <lineage>
        <taxon>Bacteria</taxon>
        <taxon>Bacillati</taxon>
        <taxon>Actinomycetota</taxon>
        <taxon>Actinomycetes</taxon>
        <taxon>Mycobacteriales</taxon>
        <taxon>Corynebacteriaceae</taxon>
        <taxon>Corynebacterium</taxon>
    </lineage>
</organism>
<dbReference type="AlphaFoldDB" id="A0A0B6F517"/>
<keyword evidence="3 6" id="KW-0812">Transmembrane</keyword>
<dbReference type="NCBIfam" id="TIGR03954">
    <property type="entry name" value="integ_memb_HG"/>
    <property type="match status" value="1"/>
</dbReference>
<feature type="transmembrane region" description="Helical" evidence="6">
    <location>
        <begin position="45"/>
        <end position="66"/>
    </location>
</feature>
<evidence type="ECO:0000256" key="4">
    <source>
        <dbReference type="ARBA" id="ARBA00022989"/>
    </source>
</evidence>
<evidence type="ECO:0000313" key="8">
    <source>
        <dbReference type="EMBL" id="AJI79081.1"/>
    </source>
</evidence>
<keyword evidence="5 6" id="KW-0472">Membrane</keyword>
<evidence type="ECO:0000256" key="6">
    <source>
        <dbReference type="SAM" id="Phobius"/>
    </source>
</evidence>
<evidence type="ECO:0000256" key="5">
    <source>
        <dbReference type="ARBA" id="ARBA00023136"/>
    </source>
</evidence>
<feature type="domain" description="DUF3817" evidence="7">
    <location>
        <begin position="12"/>
        <end position="96"/>
    </location>
</feature>
<accession>A0A0B6F517</accession>
<dbReference type="EMBL" id="CP010827">
    <property type="protein sequence ID" value="AJI79081.1"/>
    <property type="molecule type" value="Genomic_DNA"/>
</dbReference>